<accession>A0A8T3A1Z6</accession>
<dbReference type="EMBL" id="JAGYWB010000019">
    <property type="protein sequence ID" value="KAI0488060.1"/>
    <property type="molecule type" value="Genomic_DNA"/>
</dbReference>
<name>A0A8T3A1Z6_DENNO</name>
<sequence>MEKCICSAGKTIRCWNILGPSVPAFLPAKLRLDNDDAPNCRPLGRPFGNQGSSIVRYCLPESSLFGLGAGVASLFLQDCYFRRMFYILLCYVLSIHCSSFCWSDDVALFKLFSVLLQCILPHFWFSK</sequence>
<protein>
    <submittedName>
        <fullName evidence="2">Uncharacterized protein</fullName>
    </submittedName>
</protein>
<organism evidence="2 3">
    <name type="scientific">Dendrobium nobile</name>
    <name type="common">Orchid</name>
    <dbReference type="NCBI Taxonomy" id="94219"/>
    <lineage>
        <taxon>Eukaryota</taxon>
        <taxon>Viridiplantae</taxon>
        <taxon>Streptophyta</taxon>
        <taxon>Embryophyta</taxon>
        <taxon>Tracheophyta</taxon>
        <taxon>Spermatophyta</taxon>
        <taxon>Magnoliopsida</taxon>
        <taxon>Liliopsida</taxon>
        <taxon>Asparagales</taxon>
        <taxon>Orchidaceae</taxon>
        <taxon>Epidendroideae</taxon>
        <taxon>Malaxideae</taxon>
        <taxon>Dendrobiinae</taxon>
        <taxon>Dendrobium</taxon>
    </lineage>
</organism>
<gene>
    <name evidence="2" type="ORF">KFK09_027884</name>
</gene>
<dbReference type="Proteomes" id="UP000829196">
    <property type="component" value="Unassembled WGS sequence"/>
</dbReference>
<keyword evidence="1" id="KW-0812">Transmembrane</keyword>
<feature type="transmembrane region" description="Helical" evidence="1">
    <location>
        <begin position="84"/>
        <end position="102"/>
    </location>
</feature>
<evidence type="ECO:0000313" key="2">
    <source>
        <dbReference type="EMBL" id="KAI0488060.1"/>
    </source>
</evidence>
<evidence type="ECO:0000256" key="1">
    <source>
        <dbReference type="SAM" id="Phobius"/>
    </source>
</evidence>
<comment type="caution">
    <text evidence="2">The sequence shown here is derived from an EMBL/GenBank/DDBJ whole genome shotgun (WGS) entry which is preliminary data.</text>
</comment>
<evidence type="ECO:0000313" key="3">
    <source>
        <dbReference type="Proteomes" id="UP000829196"/>
    </source>
</evidence>
<proteinExistence type="predicted"/>
<keyword evidence="1" id="KW-0472">Membrane</keyword>
<dbReference type="AlphaFoldDB" id="A0A8T3A1Z6"/>
<keyword evidence="3" id="KW-1185">Reference proteome</keyword>
<reference evidence="2" key="1">
    <citation type="journal article" date="2022" name="Front. Genet.">
        <title>Chromosome-Scale Assembly of the Dendrobium nobile Genome Provides Insights Into the Molecular Mechanism of the Biosynthesis of the Medicinal Active Ingredient of Dendrobium.</title>
        <authorList>
            <person name="Xu Q."/>
            <person name="Niu S.-C."/>
            <person name="Li K.-L."/>
            <person name="Zheng P.-J."/>
            <person name="Zhang X.-J."/>
            <person name="Jia Y."/>
            <person name="Liu Y."/>
            <person name="Niu Y.-X."/>
            <person name="Yu L.-H."/>
            <person name="Chen D.-F."/>
            <person name="Zhang G.-Q."/>
        </authorList>
    </citation>
    <scope>NUCLEOTIDE SEQUENCE</scope>
    <source>
        <tissue evidence="2">Leaf</tissue>
    </source>
</reference>
<keyword evidence="1" id="KW-1133">Transmembrane helix</keyword>